<evidence type="ECO:0008006" key="2">
    <source>
        <dbReference type="Google" id="ProtNLM"/>
    </source>
</evidence>
<dbReference type="Gene3D" id="3.10.20.30">
    <property type="match status" value="1"/>
</dbReference>
<dbReference type="CDD" id="cd00565">
    <property type="entry name" value="Ubl_ThiS"/>
    <property type="match status" value="1"/>
</dbReference>
<organism evidence="1">
    <name type="scientific">marine sediment metagenome</name>
    <dbReference type="NCBI Taxonomy" id="412755"/>
    <lineage>
        <taxon>unclassified sequences</taxon>
        <taxon>metagenomes</taxon>
        <taxon>ecological metagenomes</taxon>
    </lineage>
</organism>
<feature type="non-terminal residue" evidence="1">
    <location>
        <position position="56"/>
    </location>
</feature>
<name>X1REF9_9ZZZZ</name>
<reference evidence="1" key="1">
    <citation type="journal article" date="2014" name="Front. Microbiol.">
        <title>High frequency of phylogenetically diverse reductive dehalogenase-homologous genes in deep subseafloor sedimentary metagenomes.</title>
        <authorList>
            <person name="Kawai M."/>
            <person name="Futagami T."/>
            <person name="Toyoda A."/>
            <person name="Takaki Y."/>
            <person name="Nishi S."/>
            <person name="Hori S."/>
            <person name="Arai W."/>
            <person name="Tsubouchi T."/>
            <person name="Morono Y."/>
            <person name="Uchiyama I."/>
            <person name="Ito T."/>
            <person name="Fujiyama A."/>
            <person name="Inagaki F."/>
            <person name="Takami H."/>
        </authorList>
    </citation>
    <scope>NUCLEOTIDE SEQUENCE</scope>
    <source>
        <strain evidence="1">Expedition CK06-06</strain>
    </source>
</reference>
<dbReference type="AlphaFoldDB" id="X1REF9"/>
<proteinExistence type="predicted"/>
<dbReference type="InterPro" id="IPR012675">
    <property type="entry name" value="Beta-grasp_dom_sf"/>
</dbReference>
<dbReference type="SUPFAM" id="SSF54285">
    <property type="entry name" value="MoaD/ThiS"/>
    <property type="match status" value="1"/>
</dbReference>
<dbReference type="EMBL" id="BARV01043690">
    <property type="protein sequence ID" value="GAI65406.1"/>
    <property type="molecule type" value="Genomic_DNA"/>
</dbReference>
<comment type="caution">
    <text evidence="1">The sequence shown here is derived from an EMBL/GenBank/DDBJ whole genome shotgun (WGS) entry which is preliminary data.</text>
</comment>
<gene>
    <name evidence="1" type="ORF">S06H3_65081</name>
</gene>
<accession>X1REF9</accession>
<evidence type="ECO:0000313" key="1">
    <source>
        <dbReference type="EMBL" id="GAI65406.1"/>
    </source>
</evidence>
<protein>
    <recommendedName>
        <fullName evidence="2">Thiamine biosynthesis protein ThiS</fullName>
    </recommendedName>
</protein>
<dbReference type="InterPro" id="IPR016155">
    <property type="entry name" value="Mopterin_synth/thiamin_S_b"/>
</dbReference>
<dbReference type="InterPro" id="IPR003749">
    <property type="entry name" value="ThiS/MoaD-like"/>
</dbReference>
<sequence length="56" mass="6663">MIKVNGRDREWEKDLTVVLLLERCKYTFPLIMVKINGKYISKEKYKDTLIADNDDV</sequence>
<dbReference type="Pfam" id="PF02597">
    <property type="entry name" value="ThiS"/>
    <property type="match status" value="1"/>
</dbReference>